<evidence type="ECO:0000256" key="20">
    <source>
        <dbReference type="PIRSR" id="PIRSR000615-1"/>
    </source>
</evidence>
<dbReference type="InterPro" id="IPR007110">
    <property type="entry name" value="Ig-like_dom"/>
</dbReference>
<keyword evidence="13" id="KW-0829">Tyrosine-protein kinase</keyword>
<dbReference type="FunFam" id="2.60.40.10:FF:000016">
    <property type="entry name" value="Fibroblast growth factor receptor"/>
    <property type="match status" value="1"/>
</dbReference>
<feature type="domain" description="Ig-like" evidence="28">
    <location>
        <begin position="22"/>
        <end position="108"/>
    </location>
</feature>
<dbReference type="InterPro" id="IPR003599">
    <property type="entry name" value="Ig_sub"/>
</dbReference>
<feature type="domain" description="Protein kinase" evidence="27">
    <location>
        <begin position="705"/>
        <end position="993"/>
    </location>
</feature>
<evidence type="ECO:0000256" key="18">
    <source>
        <dbReference type="ARBA" id="ARBA00051243"/>
    </source>
</evidence>
<dbReference type="PROSITE" id="PS50011">
    <property type="entry name" value="PROTEIN_KINASE_DOM"/>
    <property type="match status" value="1"/>
</dbReference>
<feature type="domain" description="Ig-like" evidence="28">
    <location>
        <begin position="476"/>
        <end position="573"/>
    </location>
</feature>
<evidence type="ECO:0000256" key="26">
    <source>
        <dbReference type="SAM" id="SignalP"/>
    </source>
</evidence>
<dbReference type="SUPFAM" id="SSF48726">
    <property type="entry name" value="Immunoglobulin"/>
    <property type="match status" value="5"/>
</dbReference>
<dbReference type="SMART" id="SM00219">
    <property type="entry name" value="TyrKc"/>
    <property type="match status" value="1"/>
</dbReference>
<feature type="active site" description="Proton acceptor" evidence="20">
    <location>
        <position position="849"/>
    </location>
</feature>
<dbReference type="GO" id="GO:0005524">
    <property type="term" value="F:ATP binding"/>
    <property type="evidence" value="ECO:0007669"/>
    <property type="project" value="UniProtKB-UniRule"/>
</dbReference>
<keyword evidence="12 25" id="KW-0472">Membrane</keyword>
<keyword evidence="3" id="KW-0597">Phosphoprotein</keyword>
<evidence type="ECO:0000256" key="13">
    <source>
        <dbReference type="ARBA" id="ARBA00023137"/>
    </source>
</evidence>
<dbReference type="GO" id="GO:0004714">
    <property type="term" value="F:transmembrane receptor protein tyrosine kinase activity"/>
    <property type="evidence" value="ECO:0007669"/>
    <property type="project" value="UniProtKB-EC"/>
</dbReference>
<dbReference type="Pfam" id="PF13927">
    <property type="entry name" value="Ig_3"/>
    <property type="match status" value="2"/>
</dbReference>
<dbReference type="SMART" id="SM00409">
    <property type="entry name" value="IG"/>
    <property type="match status" value="5"/>
</dbReference>
<evidence type="ECO:0000256" key="25">
    <source>
        <dbReference type="SAM" id="Phobius"/>
    </source>
</evidence>
<evidence type="ECO:0000256" key="14">
    <source>
        <dbReference type="ARBA" id="ARBA00023157"/>
    </source>
</evidence>
<keyword evidence="4" id="KW-0808">Transferase</keyword>
<feature type="binding site" evidence="21 23">
    <location>
        <position position="739"/>
    </location>
    <ligand>
        <name>ATP</name>
        <dbReference type="ChEBI" id="CHEBI:30616"/>
    </ligand>
</feature>
<dbReference type="InterPro" id="IPR013783">
    <property type="entry name" value="Ig-like_fold"/>
</dbReference>
<evidence type="ECO:0000256" key="7">
    <source>
        <dbReference type="ARBA" id="ARBA00022737"/>
    </source>
</evidence>
<dbReference type="InterPro" id="IPR011009">
    <property type="entry name" value="Kinase-like_dom_sf"/>
</dbReference>
<evidence type="ECO:0000256" key="21">
    <source>
        <dbReference type="PIRSR" id="PIRSR000615-2"/>
    </source>
</evidence>
<dbReference type="InterPro" id="IPR013098">
    <property type="entry name" value="Ig_I-set"/>
</dbReference>
<name>A0A8D8LUM8_9HEMI</name>
<dbReference type="InterPro" id="IPR001245">
    <property type="entry name" value="Ser-Thr/Tyr_kinase_cat_dom"/>
</dbReference>
<evidence type="ECO:0000256" key="15">
    <source>
        <dbReference type="ARBA" id="ARBA00023170"/>
    </source>
</evidence>
<keyword evidence="22" id="KW-0460">Magnesium</keyword>
<proteinExistence type="predicted"/>
<organism evidence="29">
    <name type="scientific">Cacopsylla melanoneura</name>
    <dbReference type="NCBI Taxonomy" id="428564"/>
    <lineage>
        <taxon>Eukaryota</taxon>
        <taxon>Metazoa</taxon>
        <taxon>Ecdysozoa</taxon>
        <taxon>Arthropoda</taxon>
        <taxon>Hexapoda</taxon>
        <taxon>Insecta</taxon>
        <taxon>Pterygota</taxon>
        <taxon>Neoptera</taxon>
        <taxon>Paraneoptera</taxon>
        <taxon>Hemiptera</taxon>
        <taxon>Sternorrhyncha</taxon>
        <taxon>Psylloidea</taxon>
        <taxon>Psyllidae</taxon>
        <taxon>Psyllinae</taxon>
        <taxon>Cacopsylla</taxon>
    </lineage>
</organism>
<keyword evidence="22" id="KW-0479">Metal-binding</keyword>
<comment type="subcellular location">
    <subcellularLocation>
        <location evidence="1">Membrane</location>
        <topology evidence="1">Single-pass membrane protein</topology>
    </subcellularLocation>
</comment>
<dbReference type="GO" id="GO:0007169">
    <property type="term" value="P:cell surface receptor protein tyrosine kinase signaling pathway"/>
    <property type="evidence" value="ECO:0007669"/>
    <property type="project" value="TreeGrafter"/>
</dbReference>
<evidence type="ECO:0000259" key="27">
    <source>
        <dbReference type="PROSITE" id="PS50011"/>
    </source>
</evidence>
<feature type="binding site" evidence="21">
    <location>
        <position position="853"/>
    </location>
    <ligand>
        <name>ATP</name>
        <dbReference type="ChEBI" id="CHEBI:30616"/>
    </ligand>
</feature>
<dbReference type="Gene3D" id="1.10.510.10">
    <property type="entry name" value="Transferase(Phosphotransferase) domain 1"/>
    <property type="match status" value="1"/>
</dbReference>
<comment type="catalytic activity">
    <reaction evidence="18">
        <text>L-tyrosyl-[protein] + ATP = O-phospho-L-tyrosyl-[protein] + ADP + H(+)</text>
        <dbReference type="Rhea" id="RHEA:10596"/>
        <dbReference type="Rhea" id="RHEA-COMP:10136"/>
        <dbReference type="Rhea" id="RHEA-COMP:20101"/>
        <dbReference type="ChEBI" id="CHEBI:15378"/>
        <dbReference type="ChEBI" id="CHEBI:30616"/>
        <dbReference type="ChEBI" id="CHEBI:46858"/>
        <dbReference type="ChEBI" id="CHEBI:61978"/>
        <dbReference type="ChEBI" id="CHEBI:456216"/>
        <dbReference type="EC" id="2.7.10.1"/>
    </reaction>
</comment>
<evidence type="ECO:0000259" key="28">
    <source>
        <dbReference type="PROSITE" id="PS50835"/>
    </source>
</evidence>
<feature type="binding site" evidence="22">
    <location>
        <position position="867"/>
    </location>
    <ligand>
        <name>Mg(2+)</name>
        <dbReference type="ChEBI" id="CHEBI:18420"/>
    </ligand>
</feature>
<evidence type="ECO:0000313" key="29">
    <source>
        <dbReference type="EMBL" id="CAG6611967.1"/>
    </source>
</evidence>
<feature type="binding site" evidence="22">
    <location>
        <position position="854"/>
    </location>
    <ligand>
        <name>Mg(2+)</name>
        <dbReference type="ChEBI" id="CHEBI:18420"/>
    </ligand>
</feature>
<keyword evidence="10 21" id="KW-0067">ATP-binding</keyword>
<keyword evidence="5 25" id="KW-0812">Transmembrane</keyword>
<evidence type="ECO:0000256" key="6">
    <source>
        <dbReference type="ARBA" id="ARBA00022729"/>
    </source>
</evidence>
<feature type="domain" description="Ig-like" evidence="28">
    <location>
        <begin position="141"/>
        <end position="228"/>
    </location>
</feature>
<evidence type="ECO:0000256" key="10">
    <source>
        <dbReference type="ARBA" id="ARBA00022840"/>
    </source>
</evidence>
<evidence type="ECO:0000256" key="11">
    <source>
        <dbReference type="ARBA" id="ARBA00022989"/>
    </source>
</evidence>
<evidence type="ECO:0000256" key="5">
    <source>
        <dbReference type="ARBA" id="ARBA00022692"/>
    </source>
</evidence>
<dbReference type="EC" id="2.7.10.1" evidence="2"/>
<dbReference type="Pfam" id="PF07679">
    <property type="entry name" value="I-set"/>
    <property type="match status" value="2"/>
</dbReference>
<keyword evidence="16" id="KW-0325">Glycoprotein</keyword>
<feature type="domain" description="Ig-like" evidence="28">
    <location>
        <begin position="237"/>
        <end position="338"/>
    </location>
</feature>
<feature type="region of interest" description="Disordered" evidence="24">
    <location>
        <begin position="1003"/>
        <end position="1026"/>
    </location>
</feature>
<dbReference type="SMART" id="SM00408">
    <property type="entry name" value="IGc2"/>
    <property type="match status" value="5"/>
</dbReference>
<feature type="domain" description="Ig-like" evidence="28">
    <location>
        <begin position="379"/>
        <end position="467"/>
    </location>
</feature>
<dbReference type="FunFam" id="2.60.40.10:FF:000020">
    <property type="entry name" value="Fibroblast growth factor receptor"/>
    <property type="match status" value="1"/>
</dbReference>
<dbReference type="EMBL" id="HBUF01321144">
    <property type="protein sequence ID" value="CAG6694994.1"/>
    <property type="molecule type" value="Transcribed_RNA"/>
</dbReference>
<sequence>MILRIETVSIFLLSICSTISKPVVREILLTEGTEAQEVIEEHQRLFLKCSNDADSTVQWFKEGKKISEAGDKRVKIVDKRLKIHNVKREDAGHYQCSLDGSPLRKNLTLTTIRNFEGKPPGALEILAHKQDADTDAMENEPETTHLKQSFTSISKLVGDTVKLSCQSLAPGLNTDVTRQWFKNENMIKELMTSSSTYVIESATLADSGNYTCAVSNKVNTLQHHIELKIFDDVEELPVIVEAPTNVTVKDMDTAIFTCRVSSTAVRAETPKWIKLEVNPNEFDLEQQIKANQTSEVLSAENDTNTLVLDNVSDEDVGWYLCYVKYGPGKIAHSSAWLSVILDDGSVASSSTPKEKSHKSEHHQNKNPGTYDPNRKRTEPNFTKTDQMHPLVMKPAGNMLKLLCAASGNPEPNITWTKDDKAIERHLGDVKYKKWAIVLEDLTTEDQGLYKCDVCNSEGCINFTFNVGIAERLHHRPILTEAPENKTVVVGSAHNFTCRVLSDSHPTVQWFRGQVTNNASNSASYSNLTKHTVEEGGDNSEVLELYNVTHEDEGWYTCIAGNSLGVTDASAYLHVVDELEDEMMTMVSTSQAPVITILVGVLCATFFLGVCIVLNVFRRLKREKLKKMLAIETAKAAIGAQWTKKIIIEKQMSSGKEEVLKMPIVKIEKLPLKMSSAKITSDSMSCMSQEYELPLDVNWEFPRSALSLGQTLGEGAFGKVIRAEANGIIKQGIITTVAVKMLKDGHSDAEMMDLVSEMEMMKMIGQHINIINLLGVCTQDGPLYVIVEFAPHDNLRDFLRKHRPSSGYESPLGSAYTNGNVLTEKDLISFAYQVANGMQYLQSRKCIHRDLAARNVLVSDNFVLKIADFGLARDVHCQDYYRKTTDGRLPVKWMAPEALFHRLYTHQSDVWSYGILLWEILTLGGTPYPSVPTVETLFQLLRSGHRMEKPPNCSKEVYEIMRDCWSYVASERPEFNQLVTRLDRILTVTTNEYLGQEYLELESPLLDTPPSSEDESNDDDETSAYLL</sequence>
<evidence type="ECO:0000256" key="2">
    <source>
        <dbReference type="ARBA" id="ARBA00011902"/>
    </source>
</evidence>
<accession>A0A8D8LUM8</accession>
<dbReference type="PIRSF" id="PIRSF000615">
    <property type="entry name" value="TyrPK_CSF1-R"/>
    <property type="match status" value="1"/>
</dbReference>
<feature type="chain" id="PRO_5033670287" description="receptor protein-tyrosine kinase" evidence="26">
    <location>
        <begin position="21"/>
        <end position="1026"/>
    </location>
</feature>
<dbReference type="InterPro" id="IPR020635">
    <property type="entry name" value="Tyr_kinase_cat_dom"/>
</dbReference>
<evidence type="ECO:0000256" key="12">
    <source>
        <dbReference type="ARBA" id="ARBA00023136"/>
    </source>
</evidence>
<evidence type="ECO:0000256" key="23">
    <source>
        <dbReference type="PROSITE-ProRule" id="PRU10141"/>
    </source>
</evidence>
<evidence type="ECO:0000256" key="3">
    <source>
        <dbReference type="ARBA" id="ARBA00022553"/>
    </source>
</evidence>
<dbReference type="PROSITE" id="PS50835">
    <property type="entry name" value="IG_LIKE"/>
    <property type="match status" value="5"/>
</dbReference>
<dbReference type="PROSITE" id="PS00107">
    <property type="entry name" value="PROTEIN_KINASE_ATP"/>
    <property type="match status" value="1"/>
</dbReference>
<keyword evidence="7" id="KW-0677">Repeat</keyword>
<dbReference type="PANTHER" id="PTHR24416:SF550">
    <property type="entry name" value="FIBROBLAST GROWTH FACTOR RECEPTOR HOMOLOG 1-RELATED"/>
    <property type="match status" value="1"/>
</dbReference>
<dbReference type="InterPro" id="IPR000719">
    <property type="entry name" value="Prot_kinase_dom"/>
</dbReference>
<evidence type="ECO:0000256" key="17">
    <source>
        <dbReference type="ARBA" id="ARBA00023319"/>
    </source>
</evidence>
<protein>
    <recommendedName>
        <fullName evidence="2">receptor protein-tyrosine kinase</fullName>
        <ecNumber evidence="2">2.7.10.1</ecNumber>
    </recommendedName>
</protein>
<dbReference type="PANTHER" id="PTHR24416">
    <property type="entry name" value="TYROSINE-PROTEIN KINASE RECEPTOR"/>
    <property type="match status" value="1"/>
</dbReference>
<reference evidence="29" key="1">
    <citation type="submission" date="2021-05" db="EMBL/GenBank/DDBJ databases">
        <authorList>
            <person name="Alioto T."/>
            <person name="Alioto T."/>
            <person name="Gomez Garrido J."/>
        </authorList>
    </citation>
    <scope>NUCLEOTIDE SEQUENCE</scope>
</reference>
<dbReference type="GO" id="GO:0043235">
    <property type="term" value="C:receptor complex"/>
    <property type="evidence" value="ECO:0007669"/>
    <property type="project" value="TreeGrafter"/>
</dbReference>
<dbReference type="Pfam" id="PF00047">
    <property type="entry name" value="ig"/>
    <property type="match status" value="1"/>
</dbReference>
<dbReference type="InterPro" id="IPR050122">
    <property type="entry name" value="RTK"/>
</dbReference>
<evidence type="ECO:0000256" key="9">
    <source>
        <dbReference type="ARBA" id="ARBA00022777"/>
    </source>
</evidence>
<dbReference type="InterPro" id="IPR008266">
    <property type="entry name" value="Tyr_kinase_AS"/>
</dbReference>
<keyword evidence="11 25" id="KW-1133">Transmembrane helix</keyword>
<keyword evidence="6 26" id="KW-0732">Signal</keyword>
<keyword evidence="15 29" id="KW-0675">Receptor</keyword>
<dbReference type="PRINTS" id="PR00109">
    <property type="entry name" value="TYRKINASE"/>
</dbReference>
<dbReference type="InterPro" id="IPR017441">
    <property type="entry name" value="Protein_kinase_ATP_BS"/>
</dbReference>
<keyword evidence="8 21" id="KW-0547">Nucleotide-binding</keyword>
<dbReference type="FunFam" id="1.10.510.10:FF:000007">
    <property type="entry name" value="Fibroblast growth factor receptor"/>
    <property type="match status" value="1"/>
</dbReference>
<evidence type="ECO:0000256" key="4">
    <source>
        <dbReference type="ARBA" id="ARBA00022679"/>
    </source>
</evidence>
<feature type="binding site" evidence="21">
    <location>
        <begin position="712"/>
        <end position="719"/>
    </location>
    <ligand>
        <name>ATP</name>
        <dbReference type="ChEBI" id="CHEBI:30616"/>
    </ligand>
</feature>
<dbReference type="Gene3D" id="2.60.40.10">
    <property type="entry name" value="Immunoglobulins"/>
    <property type="match status" value="5"/>
</dbReference>
<feature type="compositionally biased region" description="Acidic residues" evidence="24">
    <location>
        <begin position="1011"/>
        <end position="1026"/>
    </location>
</feature>
<evidence type="ECO:0000256" key="22">
    <source>
        <dbReference type="PIRSR" id="PIRSR000615-3"/>
    </source>
</evidence>
<keyword evidence="9" id="KW-0418">Kinase</keyword>
<dbReference type="GO" id="GO:0046872">
    <property type="term" value="F:metal ion binding"/>
    <property type="evidence" value="ECO:0007669"/>
    <property type="project" value="UniProtKB-KW"/>
</dbReference>
<evidence type="ECO:0000256" key="1">
    <source>
        <dbReference type="ARBA" id="ARBA00004167"/>
    </source>
</evidence>
<dbReference type="SUPFAM" id="SSF56112">
    <property type="entry name" value="Protein kinase-like (PK-like)"/>
    <property type="match status" value="1"/>
</dbReference>
<dbReference type="GO" id="GO:0005886">
    <property type="term" value="C:plasma membrane"/>
    <property type="evidence" value="ECO:0007669"/>
    <property type="project" value="TreeGrafter"/>
</dbReference>
<keyword evidence="14" id="KW-1015">Disulfide bond</keyword>
<evidence type="ECO:0000256" key="8">
    <source>
        <dbReference type="ARBA" id="ARBA00022741"/>
    </source>
</evidence>
<feature type="transmembrane region" description="Helical" evidence="25">
    <location>
        <begin position="593"/>
        <end position="616"/>
    </location>
</feature>
<dbReference type="InterPro" id="IPR003598">
    <property type="entry name" value="Ig_sub2"/>
</dbReference>
<dbReference type="AlphaFoldDB" id="A0A8D8LUM8"/>
<keyword evidence="17" id="KW-0393">Immunoglobulin domain</keyword>
<dbReference type="PROSITE" id="PS00109">
    <property type="entry name" value="PROTEIN_KINASE_TYR"/>
    <property type="match status" value="1"/>
</dbReference>
<evidence type="ECO:0000256" key="19">
    <source>
        <dbReference type="ARBA" id="ARBA00056965"/>
    </source>
</evidence>
<dbReference type="FunFam" id="3.30.200.20:FF:000593">
    <property type="entry name" value="Predicted protein"/>
    <property type="match status" value="1"/>
</dbReference>
<evidence type="ECO:0000256" key="16">
    <source>
        <dbReference type="ARBA" id="ARBA00023180"/>
    </source>
</evidence>
<dbReference type="EMBL" id="HBUF01672209">
    <property type="protein sequence ID" value="CAG6790669.1"/>
    <property type="molecule type" value="Transcribed_RNA"/>
</dbReference>
<dbReference type="InterPro" id="IPR013151">
    <property type="entry name" value="Immunoglobulin_dom"/>
</dbReference>
<dbReference type="InterPro" id="IPR036179">
    <property type="entry name" value="Ig-like_dom_sf"/>
</dbReference>
<dbReference type="EMBL" id="HBUF01023422">
    <property type="protein sequence ID" value="CAG6611967.1"/>
    <property type="molecule type" value="Transcribed_RNA"/>
</dbReference>
<feature type="signal peptide" evidence="26">
    <location>
        <begin position="1"/>
        <end position="20"/>
    </location>
</feature>
<dbReference type="Pfam" id="PF07714">
    <property type="entry name" value="PK_Tyr_Ser-Thr"/>
    <property type="match status" value="1"/>
</dbReference>
<feature type="region of interest" description="Disordered" evidence="24">
    <location>
        <begin position="347"/>
        <end position="381"/>
    </location>
</feature>
<comment type="function">
    <text evidence="19">Receptor for basic fibroblast growth factor.</text>
</comment>
<evidence type="ECO:0000256" key="24">
    <source>
        <dbReference type="SAM" id="MobiDB-lite"/>
    </source>
</evidence>
<dbReference type="Gene3D" id="3.30.200.20">
    <property type="entry name" value="Phosphorylase Kinase, domain 1"/>
    <property type="match status" value="1"/>
</dbReference>